<protein>
    <submittedName>
        <fullName evidence="7">Glycosyl transferase</fullName>
    </submittedName>
</protein>
<evidence type="ECO:0000313" key="8">
    <source>
        <dbReference type="Proteomes" id="UP000031563"/>
    </source>
</evidence>
<dbReference type="Gene3D" id="3.90.550.10">
    <property type="entry name" value="Spore Coat Polysaccharide Biosynthesis Protein SpsA, Chain A"/>
    <property type="match status" value="1"/>
</dbReference>
<proteinExistence type="inferred from homology"/>
<keyword evidence="2" id="KW-0328">Glycosyltransferase</keyword>
<dbReference type="InterPro" id="IPR029044">
    <property type="entry name" value="Nucleotide-diphossugar_trans"/>
</dbReference>
<dbReference type="InterPro" id="IPR011330">
    <property type="entry name" value="Glyco_hydro/deAcase_b/a-brl"/>
</dbReference>
<gene>
    <name evidence="7" type="ORF">QY95_01945</name>
</gene>
<keyword evidence="4" id="KW-0812">Transmembrane</keyword>
<dbReference type="SUPFAM" id="SSF51445">
    <property type="entry name" value="(Trans)glycosidases"/>
    <property type="match status" value="1"/>
</dbReference>
<evidence type="ECO:0000259" key="6">
    <source>
        <dbReference type="PROSITE" id="PS51910"/>
    </source>
</evidence>
<evidence type="ECO:0000259" key="5">
    <source>
        <dbReference type="PROSITE" id="PS51677"/>
    </source>
</evidence>
<dbReference type="SMART" id="SM00636">
    <property type="entry name" value="Glyco_18"/>
    <property type="match status" value="1"/>
</dbReference>
<dbReference type="InterPro" id="IPR002509">
    <property type="entry name" value="NODB_dom"/>
</dbReference>
<dbReference type="Pfam" id="PF00704">
    <property type="entry name" value="Glyco_hydro_18"/>
    <property type="match status" value="1"/>
</dbReference>
<dbReference type="GO" id="GO:0005975">
    <property type="term" value="P:carbohydrate metabolic process"/>
    <property type="evidence" value="ECO:0007669"/>
    <property type="project" value="InterPro"/>
</dbReference>
<dbReference type="SUPFAM" id="SSF53448">
    <property type="entry name" value="Nucleotide-diphospho-sugar transferases"/>
    <property type="match status" value="1"/>
</dbReference>
<feature type="transmembrane region" description="Helical" evidence="4">
    <location>
        <begin position="990"/>
        <end position="1010"/>
    </location>
</feature>
<dbReference type="InterPro" id="IPR017853">
    <property type="entry name" value="GH"/>
</dbReference>
<dbReference type="STRING" id="1221996.QY95_01945"/>
<dbReference type="PROSITE" id="PS51910">
    <property type="entry name" value="GH18_2"/>
    <property type="match status" value="1"/>
</dbReference>
<keyword evidence="8" id="KW-1185">Reference proteome</keyword>
<dbReference type="Pfam" id="PF01522">
    <property type="entry name" value="Polysacc_deac_1"/>
    <property type="match status" value="1"/>
</dbReference>
<organism evidence="7 8">
    <name type="scientific">Bacillus thermotolerans</name>
    <name type="common">Quasibacillus thermotolerans</name>
    <dbReference type="NCBI Taxonomy" id="1221996"/>
    <lineage>
        <taxon>Bacteria</taxon>
        <taxon>Bacillati</taxon>
        <taxon>Bacillota</taxon>
        <taxon>Bacilli</taxon>
        <taxon>Bacillales</taxon>
        <taxon>Bacillaceae</taxon>
        <taxon>Bacillus</taxon>
    </lineage>
</organism>
<dbReference type="GO" id="GO:0016757">
    <property type="term" value="F:glycosyltransferase activity"/>
    <property type="evidence" value="ECO:0007669"/>
    <property type="project" value="UniProtKB-KW"/>
</dbReference>
<name>A0A0F5I3Q3_BACTR</name>
<dbReference type="InterPro" id="IPR011583">
    <property type="entry name" value="Chitinase_II/V-like_cat"/>
</dbReference>
<dbReference type="InterPro" id="IPR001173">
    <property type="entry name" value="Glyco_trans_2-like"/>
</dbReference>
<sequence>MILSLISFSLIITVISVVAYTLFKSPNLSDVSFNEPVNISPLNERLLNQSSDTADVDLNSSTYPKIDKSEIYGFYVKDIEHSRGSLETNIDSMGVLVPNWFTVKSDGSIVEESEKSIDSLARKNKVKLMPQLSIPDGQHSQVMNLVANPDSRTKLVNQLYEQVKGADYRGVTIDFNGIESEHREAFTAFVSELSAVFSKNGLEVASVVTTDSETYDYAALSEFADRIIVNLYGEHHNATQPGPIASNEWTQRMLNELPIPEEQLIISLGSHGYDWNIGKSEQTQYLTREDVMKLASENNIDVQWDQSSGNPYARYKKNGQEHIIWFLDGATLYNQLMISLDYGIKGVAVSTLGYEEPSTWTLLQHSDQLDQYVKGLNHIKPVLPIVNEGDDEFINVTSATNAGLRQIEVDRNGLIQAETYKQYPIPYYFKKYGGSQGKKIAISFDDGPDAEYTPKILDILSEKGVRANFFVIGKQAALHPEIVERMYREGHEIGSHTFTHSNIAEDSPLTLQMELNSTQWLIQEITGHSTSLFRPPFTTDADYGPDELKNVAAFQNMGYTFVGSLIDSRDWESESTDEIVNKVMNRLDSGNIILFHDSGGDRSATIEALPIIIDQLRKNGYELVAASELAGKTRSDFMQPVSESTNAYMAFYKIADSIYIFVVTFVKWFFIISIALGILRLLFLLFFSMKHNRRYKARTKLGKRSPDFAPFVSVIIPAYNEEKVIKNTIESILRSDYANIEIVVVDDGSTDHTVNVVTRYFKQHPKVRLIQKSNGGKPSAINKGCSEANGEIIIIFDADTSIAENAISLLVDHFTDEKVAAVAGNVKIGNVRNIMTMWQHVEYVTGANLEKRAFDELNCITVVPGAIGAWRKRAIAEIGYFEDDTLAEDTDITLKLLRKGHRVTFEPNANAYTEAPENIKSFIKQRFRWTYGIFQCMWKHRGALFNPKQKGLGFIGMPNMWFQYVVQGLAPLADLFFIVGLLIGDTSTVLGFYLAFLIVDYFVALYTFKLERINVKPLLLLFIQRFVYRQFFAFTIWKSVIFALRGVLVGWNKLKRSGHAQLPAKQLEKNA</sequence>
<feature type="transmembrane region" description="Helical" evidence="4">
    <location>
        <begin position="658"/>
        <end position="687"/>
    </location>
</feature>
<dbReference type="CDD" id="cd06423">
    <property type="entry name" value="CESA_like"/>
    <property type="match status" value="1"/>
</dbReference>
<evidence type="ECO:0000256" key="1">
    <source>
        <dbReference type="ARBA" id="ARBA00006739"/>
    </source>
</evidence>
<evidence type="ECO:0000256" key="4">
    <source>
        <dbReference type="SAM" id="Phobius"/>
    </source>
</evidence>
<evidence type="ECO:0000256" key="2">
    <source>
        <dbReference type="ARBA" id="ARBA00022676"/>
    </source>
</evidence>
<feature type="domain" description="GH18" evidence="6">
    <location>
        <begin position="69"/>
        <end position="373"/>
    </location>
</feature>
<dbReference type="Gene3D" id="3.20.20.370">
    <property type="entry name" value="Glycoside hydrolase/deacetylase"/>
    <property type="match status" value="1"/>
</dbReference>
<dbReference type="Proteomes" id="UP000031563">
    <property type="component" value="Unassembled WGS sequence"/>
</dbReference>
<dbReference type="InterPro" id="IPR029070">
    <property type="entry name" value="Chitinase_insertion_sf"/>
</dbReference>
<dbReference type="PANTHER" id="PTHR43630">
    <property type="entry name" value="POLY-BETA-1,6-N-ACETYL-D-GLUCOSAMINE SYNTHASE"/>
    <property type="match status" value="1"/>
</dbReference>
<feature type="transmembrane region" description="Helical" evidence="4">
    <location>
        <begin position="964"/>
        <end position="984"/>
    </location>
</feature>
<evidence type="ECO:0000313" key="7">
    <source>
        <dbReference type="EMBL" id="KKB40073.1"/>
    </source>
</evidence>
<reference evidence="7" key="1">
    <citation type="submission" date="2015-02" db="EMBL/GenBank/DDBJ databases">
        <title>Genome Assembly of Bacillaceae bacterium MTCC 8252.</title>
        <authorList>
            <person name="Verma A."/>
            <person name="Khatri I."/>
            <person name="Mual P."/>
            <person name="Subramanian S."/>
            <person name="Krishnamurthi S."/>
        </authorList>
    </citation>
    <scope>NUCLEOTIDE SEQUENCE [LARGE SCALE GENOMIC DNA]</scope>
    <source>
        <strain evidence="7">MTCC 8252</strain>
    </source>
</reference>
<dbReference type="GO" id="GO:0008061">
    <property type="term" value="F:chitin binding"/>
    <property type="evidence" value="ECO:0007669"/>
    <property type="project" value="InterPro"/>
</dbReference>
<dbReference type="GO" id="GO:0016810">
    <property type="term" value="F:hydrolase activity, acting on carbon-nitrogen (but not peptide) bonds"/>
    <property type="evidence" value="ECO:0007669"/>
    <property type="project" value="InterPro"/>
</dbReference>
<dbReference type="PANTHER" id="PTHR43630:SF1">
    <property type="entry name" value="POLY-BETA-1,6-N-ACETYL-D-GLUCOSAMINE SYNTHASE"/>
    <property type="match status" value="1"/>
</dbReference>
<evidence type="ECO:0000256" key="3">
    <source>
        <dbReference type="ARBA" id="ARBA00022679"/>
    </source>
</evidence>
<keyword evidence="4" id="KW-0472">Membrane</keyword>
<keyword evidence="3 7" id="KW-0808">Transferase</keyword>
<dbReference type="EMBL" id="JWIR02000034">
    <property type="protein sequence ID" value="KKB40073.1"/>
    <property type="molecule type" value="Genomic_DNA"/>
</dbReference>
<feature type="transmembrane region" description="Helical" evidence="4">
    <location>
        <begin position="1031"/>
        <end position="1051"/>
    </location>
</feature>
<keyword evidence="4" id="KW-1133">Transmembrane helix</keyword>
<dbReference type="SUPFAM" id="SSF88713">
    <property type="entry name" value="Glycoside hydrolase/deacetylase"/>
    <property type="match status" value="1"/>
</dbReference>
<dbReference type="Gene3D" id="3.10.50.10">
    <property type="match status" value="1"/>
</dbReference>
<feature type="domain" description="NodB homology" evidence="5">
    <location>
        <begin position="438"/>
        <end position="624"/>
    </location>
</feature>
<dbReference type="InterPro" id="IPR001223">
    <property type="entry name" value="Glyco_hydro18_cat"/>
</dbReference>
<dbReference type="Gene3D" id="3.20.20.80">
    <property type="entry name" value="Glycosidases"/>
    <property type="match status" value="1"/>
</dbReference>
<comment type="caution">
    <text evidence="7">The sequence shown here is derived from an EMBL/GenBank/DDBJ whole genome shotgun (WGS) entry which is preliminary data.</text>
</comment>
<accession>A0A0F5I3Q3</accession>
<dbReference type="AlphaFoldDB" id="A0A0F5I3Q3"/>
<dbReference type="Pfam" id="PF00535">
    <property type="entry name" value="Glycos_transf_2"/>
    <property type="match status" value="1"/>
</dbReference>
<dbReference type="PROSITE" id="PS51677">
    <property type="entry name" value="NODB"/>
    <property type="match status" value="1"/>
</dbReference>
<comment type="similarity">
    <text evidence="1">Belongs to the glycosyltransferase 2 family.</text>
</comment>